<accession>A0A4S4M3B8</accession>
<evidence type="ECO:0000313" key="2">
    <source>
        <dbReference type="Proteomes" id="UP000308730"/>
    </source>
</evidence>
<comment type="caution">
    <text evidence="1">The sequence shown here is derived from an EMBL/GenBank/DDBJ whole genome shotgun (WGS) entry which is preliminary data.</text>
</comment>
<dbReference type="Proteomes" id="UP000308730">
    <property type="component" value="Unassembled WGS sequence"/>
</dbReference>
<keyword evidence="2" id="KW-1185">Reference proteome</keyword>
<gene>
    <name evidence="1" type="ORF">EUX98_g8851</name>
</gene>
<protein>
    <submittedName>
        <fullName evidence="1">Uncharacterized protein</fullName>
    </submittedName>
</protein>
<organism evidence="1 2">
    <name type="scientific">Antrodiella citrinella</name>
    <dbReference type="NCBI Taxonomy" id="2447956"/>
    <lineage>
        <taxon>Eukaryota</taxon>
        <taxon>Fungi</taxon>
        <taxon>Dikarya</taxon>
        <taxon>Basidiomycota</taxon>
        <taxon>Agaricomycotina</taxon>
        <taxon>Agaricomycetes</taxon>
        <taxon>Polyporales</taxon>
        <taxon>Steccherinaceae</taxon>
        <taxon>Antrodiella</taxon>
    </lineage>
</organism>
<evidence type="ECO:0000313" key="1">
    <source>
        <dbReference type="EMBL" id="THH19027.1"/>
    </source>
</evidence>
<proteinExistence type="predicted"/>
<reference evidence="1 2" key="1">
    <citation type="submission" date="2019-02" db="EMBL/GenBank/DDBJ databases">
        <title>Genome sequencing of the rare red list fungi Antrodiella citrinella (Flaviporus citrinellus).</title>
        <authorList>
            <person name="Buettner E."/>
            <person name="Kellner H."/>
        </authorList>
    </citation>
    <scope>NUCLEOTIDE SEQUENCE [LARGE SCALE GENOMIC DNA]</scope>
    <source>
        <strain evidence="1 2">DSM 108506</strain>
    </source>
</reference>
<dbReference type="EMBL" id="SGPM01000560">
    <property type="protein sequence ID" value="THH19027.1"/>
    <property type="molecule type" value="Genomic_DNA"/>
</dbReference>
<sequence>MPWEEWRTAHHLDAKTVPQAFHRFRVYTKDDLDTYLDRVSHSLNWRSRNAYQYLTRMYDQVHDKAGSTSNALSTYLLDNFCPSDPRFTPLRQPLGSFSATMKPDITHLPGFHVDKLPDWTAYLYSHRNPFIHFTVPPTDGLSSSPDLVGKPFDILFAILTLGALMPAGIRLAALEFAHAELQDANFTFNRRAQIVLRIPLTLHATQHKTLTSDVVREYLSLTPFTQTEIEALQAWAANSTVR</sequence>
<dbReference type="AlphaFoldDB" id="A0A4S4M3B8"/>
<name>A0A4S4M3B8_9APHY</name>